<proteinExistence type="predicted"/>
<evidence type="ECO:0000256" key="2">
    <source>
        <dbReference type="SAM" id="Phobius"/>
    </source>
</evidence>
<feature type="transmembrane region" description="Helical" evidence="2">
    <location>
        <begin position="592"/>
        <end position="614"/>
    </location>
</feature>
<evidence type="ECO:0000256" key="1">
    <source>
        <dbReference type="SAM" id="MobiDB-lite"/>
    </source>
</evidence>
<keyword evidence="2" id="KW-1133">Transmembrane helix</keyword>
<keyword evidence="2" id="KW-0812">Transmembrane</keyword>
<feature type="region of interest" description="Disordered" evidence="1">
    <location>
        <begin position="518"/>
        <end position="548"/>
    </location>
</feature>
<sequence>MDGDIPGLEDTFSRDWPRKLDRRTVNGEVLPLDRERESDVIAKLRLQSSLSSQPRPQGSILKGSAVEGAGASRHCIDHNDRLKSQFRVTKQQNQACANEPAAITRGQRYISQAPSTRTFEHGTQREVSQSRSSSSMSNTPEDPRTGMASGCSFYDLYNKHQRSDSHPAGVTLASQHLDAASSRSNSALSNLQVDLTLLYDRLVELNLRAEEIPYRVLQVRVALLPKVGHLRKQCVRHHVHPPVYLLQLPVVHLLFGRHALAVLALLHRVPVFTERVWPPRQQSAVDVQPVGERDEIVLRLLAKQLPDGDEHARRLPDRVGEADLRRRTSLVSPEGPRHLREAFADPLIANSVFTAADICGTNMFADSTCGSTCDASSVLSGGKMDAQNIVPTSGSFSAVRLPVFHFFSSVRKCIQTAQLDRIGWRHTQSTNSCSCTRRCSTNSSSYRPEICLSGRGGIGMRQNLSTSRTCNQSKFDCHGVRVAHWLPHGTLLLHGEHLHALRLGHVRHRQPHQVGVTGFREDLPRSGGPSSAGGSCGDGSERHGVSVGRRQRWQASRVRIVARGARWLMLLVRTGPIRTGSGRTGHRPGPYLGIRVIVVIPIVIPVVLLFAPIVGRLIIPVPMAGCEVDFDTPPAFQAPPALAAAAAVAADCCSRVDCAILTAGGGGIRGASGIVSTYAAGKRPRWPRVFMPSHHPSPTSVFVTVNISSTLIEISEEFGSPSKSYKTFTRVMATAGKGEALKD</sequence>
<reference evidence="3" key="1">
    <citation type="submission" date="2022-08" db="UniProtKB">
        <authorList>
            <consortium name="EnsemblMetazoa"/>
        </authorList>
    </citation>
    <scope>IDENTIFICATION</scope>
    <source>
        <strain evidence="3">EBRO</strain>
    </source>
</reference>
<dbReference type="VEuPathDB" id="VectorBase:AATE004702"/>
<feature type="region of interest" description="Disordered" evidence="1">
    <location>
        <begin position="114"/>
        <end position="146"/>
    </location>
</feature>
<organism evidence="3">
    <name type="scientific">Anopheles atroparvus</name>
    <name type="common">European mosquito</name>
    <dbReference type="NCBI Taxonomy" id="41427"/>
    <lineage>
        <taxon>Eukaryota</taxon>
        <taxon>Metazoa</taxon>
        <taxon>Ecdysozoa</taxon>
        <taxon>Arthropoda</taxon>
        <taxon>Hexapoda</taxon>
        <taxon>Insecta</taxon>
        <taxon>Pterygota</taxon>
        <taxon>Neoptera</taxon>
        <taxon>Endopterygota</taxon>
        <taxon>Diptera</taxon>
        <taxon>Nematocera</taxon>
        <taxon>Culicoidea</taxon>
        <taxon>Culicidae</taxon>
        <taxon>Anophelinae</taxon>
        <taxon>Anopheles</taxon>
    </lineage>
</organism>
<protein>
    <submittedName>
        <fullName evidence="3">Uncharacterized protein</fullName>
    </submittedName>
</protein>
<name>A0A182ISM0_ANOAO</name>
<dbReference type="AlphaFoldDB" id="A0A182ISM0"/>
<evidence type="ECO:0000313" key="3">
    <source>
        <dbReference type="EnsemblMetazoa" id="AATE004702-PA.1"/>
    </source>
</evidence>
<accession>A0A182ISM0</accession>
<keyword evidence="2" id="KW-0472">Membrane</keyword>
<dbReference type="EnsemblMetazoa" id="AATE004702-RA">
    <property type="protein sequence ID" value="AATE004702-PA.1"/>
    <property type="gene ID" value="AATE004702"/>
</dbReference>